<sequence length="130" mass="14768">MSIIKHRILGDHRGQLVAIEGQKDVPFEVKRVFYIYGTQLGVPRGQHSHHKTQQYLIALNGSCKVTLDDGKKKITYDLNQPNIGLLQDALVWGTMHDFTPDCVLLVLASEHYDEADYIRNYDDFLKVVGA</sequence>
<dbReference type="GO" id="GO:0016853">
    <property type="term" value="F:isomerase activity"/>
    <property type="evidence" value="ECO:0007669"/>
    <property type="project" value="UniProtKB-KW"/>
</dbReference>
<evidence type="ECO:0000313" key="2">
    <source>
        <dbReference type="EMBL" id="GGH91702.1"/>
    </source>
</evidence>
<comment type="caution">
    <text evidence="2">The sequence shown here is derived from an EMBL/GenBank/DDBJ whole genome shotgun (WGS) entry which is preliminary data.</text>
</comment>
<protein>
    <submittedName>
        <fullName evidence="2">dTDP-6-deoxy-3,4-keto-hexulose isomerase</fullName>
    </submittedName>
</protein>
<dbReference type="EMBL" id="BMDE01000003">
    <property type="protein sequence ID" value="GGH91702.1"/>
    <property type="molecule type" value="Genomic_DNA"/>
</dbReference>
<reference evidence="3" key="1">
    <citation type="journal article" date="2019" name="Int. J. Syst. Evol. Microbiol.">
        <title>The Global Catalogue of Microorganisms (GCM) 10K type strain sequencing project: providing services to taxonomists for standard genome sequencing and annotation.</title>
        <authorList>
            <consortium name="The Broad Institute Genomics Platform"/>
            <consortium name="The Broad Institute Genome Sequencing Center for Infectious Disease"/>
            <person name="Wu L."/>
            <person name="Ma J."/>
        </authorList>
    </citation>
    <scope>NUCLEOTIDE SEQUENCE [LARGE SCALE GENOMIC DNA]</scope>
    <source>
        <strain evidence="3">CCM 8778</strain>
    </source>
</reference>
<organism evidence="2 3">
    <name type="scientific">Pseudomonas fluvialis</name>
    <dbReference type="NCBI Taxonomy" id="1793966"/>
    <lineage>
        <taxon>Bacteria</taxon>
        <taxon>Pseudomonadati</taxon>
        <taxon>Pseudomonadota</taxon>
        <taxon>Gammaproteobacteria</taxon>
        <taxon>Pseudomonadales</taxon>
        <taxon>Pseudomonadaceae</taxon>
        <taxon>Pseudomonas</taxon>
    </lineage>
</organism>
<dbReference type="InterPro" id="IPR008894">
    <property type="entry name" value="QdtA_cupin_dom"/>
</dbReference>
<dbReference type="SUPFAM" id="SSF51182">
    <property type="entry name" value="RmlC-like cupins"/>
    <property type="match status" value="1"/>
</dbReference>
<dbReference type="Gene3D" id="2.60.120.10">
    <property type="entry name" value="Jelly Rolls"/>
    <property type="match status" value="1"/>
</dbReference>
<dbReference type="CDD" id="cd20292">
    <property type="entry name" value="cupin_QdtA-like"/>
    <property type="match status" value="1"/>
</dbReference>
<dbReference type="InterPro" id="IPR014710">
    <property type="entry name" value="RmlC-like_jellyroll"/>
</dbReference>
<dbReference type="InterPro" id="IPR011051">
    <property type="entry name" value="RmlC_Cupin_sf"/>
</dbReference>
<dbReference type="RefSeq" id="WP_093986634.1">
    <property type="nucleotide sequence ID" value="NZ_BMDE01000003.1"/>
</dbReference>
<keyword evidence="3" id="KW-1185">Reference proteome</keyword>
<feature type="domain" description="Sugar 3,4-ketoisomerase QdtA cupin" evidence="1">
    <location>
        <begin position="3"/>
        <end position="128"/>
    </location>
</feature>
<evidence type="ECO:0000259" key="1">
    <source>
        <dbReference type="Pfam" id="PF05523"/>
    </source>
</evidence>
<accession>A0ABQ2AKF3</accession>
<name>A0ABQ2AKF3_9PSED</name>
<dbReference type="Proteomes" id="UP000655550">
    <property type="component" value="Unassembled WGS sequence"/>
</dbReference>
<proteinExistence type="predicted"/>
<dbReference type="Pfam" id="PF05523">
    <property type="entry name" value="FdtA"/>
    <property type="match status" value="1"/>
</dbReference>
<gene>
    <name evidence="2" type="ORF">GCM10007363_12230</name>
</gene>
<evidence type="ECO:0000313" key="3">
    <source>
        <dbReference type="Proteomes" id="UP000655550"/>
    </source>
</evidence>
<keyword evidence="2" id="KW-0413">Isomerase</keyword>